<reference evidence="5 6" key="1">
    <citation type="submission" date="2023-03" db="EMBL/GenBank/DDBJ databases">
        <title>NovoSphingobium album sp. nov. isolated from polycyclic aromatic hydrocarbons- and heavy-metal polluted soil.</title>
        <authorList>
            <person name="Liu Z."/>
            <person name="Wang K."/>
        </authorList>
    </citation>
    <scope>NUCLEOTIDE SEQUENCE [LARGE SCALE GENOMIC DNA]</scope>
    <source>
        <strain evidence="5 6">H3SJ31-1</strain>
    </source>
</reference>
<evidence type="ECO:0000259" key="4">
    <source>
        <dbReference type="Pfam" id="PF15902"/>
    </source>
</evidence>
<dbReference type="PANTHER" id="PTHR43739:SF5">
    <property type="entry name" value="EXO-ALPHA-SIALIDASE"/>
    <property type="match status" value="1"/>
</dbReference>
<sequence>MAIIRTLHVALAIGLLASTSLQPARAESVDSFGSLEWRSIGPTRGGRSIAVGGSTARPLEYFFGAVGGGLWKTTDGGTSWKPVTDGQIASSSVGAVAVAPSNPDVVYIGMGEHALRGNVIQGDGVYRSADGGKTWTHAGLKDSQSISRLLVDPRDPDLVYAVVLGHPYDKHAERGIFRTRDGGKTWKQVLFKSDGAGAIDLTIDPRNRNVMFAAIWDVNRKPWQLTSGGPDSGLWKSSDGGETWSEITRNPGLPAGIVGKIGVAVSGADGNRVWALVENREGGLFRSDDAGATWTKVNDERKIRQRAFYYSRIYADPVNKDVVYAMNTSFFRSEDGGKTFKAIPTLHGDNHDLWIDPANPRRMIEGNDGGASVSTNGGGSWTLESYPTAQLYHVSTTSDVPYHVCGAQQDNSTLCVPSEPSPHMRDPTKGAGEWLYPVGGGESGYIAPDPNDANMFYAGSQGGLLTRYDRRTGRSDDVEPYPEFFSGMSASVLKERWQWTFPIVFDPHDTNRIYTSSQHLFASDDRGQSWQVISPDLTRADPKTLGDSGGPITHDQNGPEIYATIFAVAPSKISKGLIWTGSDDGLAHITRDGGASWQKVTPGGLPDFARISIIDASHHEPGTAYLAANRYQMGDRSPYLYRTHDFGKSWTKIVKGIPATDFPRVIREDPVRKGLLYAGTEHGIYVSLDDGDSWQSLRLNLPDTQVSDITIKGSDVVISTHGRSFYILDDVDWLRQYDRKALANSLHVYAPRAMTLQVDEATIDYNLTAPAKAVTVEILKDGAVIASFKNAAEGEAKPVEEGRRRRTKPPTTNAGLNRFVWNGQHSGSPGFPGMILWSASSEMGPRAVPGDYQVRITADAATQVQPLRILPDPRYPEVTQRDLQQQFDLASAIRTDLSAANATVASIRKIRQVIADARGNAAIAAAAQPMLARLKIIEESLYQVQNRSGQDPLNFPIKLNNQIATLGRKLMESYGAPPAQFRTVYEELHGELQTQLDAYAAATGEGFAAVNPLLIAAKGAPLSPRMLEAVTLRPEPWMEAAN</sequence>
<dbReference type="InterPro" id="IPR011044">
    <property type="entry name" value="Quino_amine_DH_bsu"/>
</dbReference>
<dbReference type="InterPro" id="IPR036278">
    <property type="entry name" value="Sialidase_sf"/>
</dbReference>
<feature type="domain" description="Sortilin N-terminal" evidence="4">
    <location>
        <begin position="284"/>
        <end position="395"/>
    </location>
</feature>
<gene>
    <name evidence="5" type="ORF">PYV00_09880</name>
</gene>
<dbReference type="InterPro" id="IPR052025">
    <property type="entry name" value="Xyloglucanase_GH74"/>
</dbReference>
<dbReference type="PANTHER" id="PTHR43739">
    <property type="entry name" value="XYLOGLUCANASE (EUROFUNG)"/>
    <property type="match status" value="1"/>
</dbReference>
<comment type="caution">
    <text evidence="5">The sequence shown here is derived from an EMBL/GenBank/DDBJ whole genome shotgun (WGS) entry which is preliminary data.</text>
</comment>
<dbReference type="EMBL" id="JARESE010000028">
    <property type="protein sequence ID" value="MDE8652028.1"/>
    <property type="molecule type" value="Genomic_DNA"/>
</dbReference>
<keyword evidence="3" id="KW-0732">Signal</keyword>
<keyword evidence="1" id="KW-0677">Repeat</keyword>
<keyword evidence="5" id="KW-0378">Hydrolase</keyword>
<evidence type="ECO:0000313" key="6">
    <source>
        <dbReference type="Proteomes" id="UP001216253"/>
    </source>
</evidence>
<dbReference type="Gene3D" id="2.130.10.10">
    <property type="entry name" value="YVTN repeat-like/Quinoprotein amine dehydrogenase"/>
    <property type="match status" value="4"/>
</dbReference>
<dbReference type="InterPro" id="IPR002860">
    <property type="entry name" value="BNR_rpt"/>
</dbReference>
<feature type="region of interest" description="Disordered" evidence="2">
    <location>
        <begin position="794"/>
        <end position="819"/>
    </location>
</feature>
<dbReference type="Proteomes" id="UP001216253">
    <property type="component" value="Unassembled WGS sequence"/>
</dbReference>
<dbReference type="Pfam" id="PF15899">
    <property type="entry name" value="BNR_6"/>
    <property type="match status" value="1"/>
</dbReference>
<dbReference type="Pfam" id="PF15902">
    <property type="entry name" value="Sortilin-Vps10"/>
    <property type="match status" value="2"/>
</dbReference>
<dbReference type="InterPro" id="IPR031778">
    <property type="entry name" value="Sortilin_N"/>
</dbReference>
<dbReference type="SUPFAM" id="SSF110296">
    <property type="entry name" value="Oligoxyloglucan reducing end-specific cellobiohydrolase"/>
    <property type="match status" value="2"/>
</dbReference>
<dbReference type="SUPFAM" id="SSF50969">
    <property type="entry name" value="YVTN repeat-like/Quinoprotein amine dehydrogenase"/>
    <property type="match status" value="1"/>
</dbReference>
<evidence type="ECO:0000313" key="5">
    <source>
        <dbReference type="EMBL" id="MDE8652028.1"/>
    </source>
</evidence>
<dbReference type="GO" id="GO:0016787">
    <property type="term" value="F:hydrolase activity"/>
    <property type="evidence" value="ECO:0007669"/>
    <property type="project" value="UniProtKB-KW"/>
</dbReference>
<evidence type="ECO:0000256" key="2">
    <source>
        <dbReference type="SAM" id="MobiDB-lite"/>
    </source>
</evidence>
<keyword evidence="6" id="KW-1185">Reference proteome</keyword>
<accession>A0ABT5WPQ6</accession>
<feature type="signal peptide" evidence="3">
    <location>
        <begin position="1"/>
        <end position="26"/>
    </location>
</feature>
<dbReference type="SUPFAM" id="SSF50939">
    <property type="entry name" value="Sialidases"/>
    <property type="match status" value="1"/>
</dbReference>
<dbReference type="RefSeq" id="WP_275228102.1">
    <property type="nucleotide sequence ID" value="NZ_JARESE010000028.1"/>
</dbReference>
<protein>
    <submittedName>
        <fullName evidence="5">Glycosyl hydrolase</fullName>
    </submittedName>
</protein>
<evidence type="ECO:0000256" key="1">
    <source>
        <dbReference type="ARBA" id="ARBA00022737"/>
    </source>
</evidence>
<name>A0ABT5WPQ6_9SPHN</name>
<evidence type="ECO:0000256" key="3">
    <source>
        <dbReference type="SAM" id="SignalP"/>
    </source>
</evidence>
<proteinExistence type="predicted"/>
<feature type="compositionally biased region" description="Basic and acidic residues" evidence="2">
    <location>
        <begin position="794"/>
        <end position="803"/>
    </location>
</feature>
<dbReference type="CDD" id="cd15482">
    <property type="entry name" value="Sialidase_non-viral"/>
    <property type="match status" value="3"/>
</dbReference>
<dbReference type="InterPro" id="IPR015943">
    <property type="entry name" value="WD40/YVTN_repeat-like_dom_sf"/>
</dbReference>
<feature type="chain" id="PRO_5047452299" evidence="3">
    <location>
        <begin position="27"/>
        <end position="1042"/>
    </location>
</feature>
<feature type="domain" description="Sortilin N-terminal" evidence="4">
    <location>
        <begin position="125"/>
        <end position="250"/>
    </location>
</feature>
<organism evidence="5 6">
    <name type="scientific">Novosphingobium album</name>
    <name type="common">ex Liu et al. 2023</name>
    <dbReference type="NCBI Taxonomy" id="3031130"/>
    <lineage>
        <taxon>Bacteria</taxon>
        <taxon>Pseudomonadati</taxon>
        <taxon>Pseudomonadota</taxon>
        <taxon>Alphaproteobacteria</taxon>
        <taxon>Sphingomonadales</taxon>
        <taxon>Sphingomonadaceae</taxon>
        <taxon>Novosphingobium</taxon>
    </lineage>
</organism>